<proteinExistence type="predicted"/>
<dbReference type="AlphaFoldDB" id="A0A016WTL8"/>
<dbReference type="Proteomes" id="UP000024635">
    <property type="component" value="Unassembled WGS sequence"/>
</dbReference>
<reference evidence="2" key="1">
    <citation type="journal article" date="2015" name="Nat. Genet.">
        <title>The genome and transcriptome of the zoonotic hookworm Ancylostoma ceylanicum identify infection-specific gene families.</title>
        <authorList>
            <person name="Schwarz E.M."/>
            <person name="Hu Y."/>
            <person name="Antoshechkin I."/>
            <person name="Miller M.M."/>
            <person name="Sternberg P.W."/>
            <person name="Aroian R.V."/>
        </authorList>
    </citation>
    <scope>NUCLEOTIDE SEQUENCE</scope>
    <source>
        <strain evidence="2">HY135</strain>
    </source>
</reference>
<gene>
    <name evidence="1" type="primary">Acey_s0507.g2690</name>
    <name evidence="1" type="ORF">Y032_0507g2690</name>
</gene>
<dbReference type="STRING" id="53326.A0A016WTL8"/>
<comment type="caution">
    <text evidence="1">The sequence shown here is derived from an EMBL/GenBank/DDBJ whole genome shotgun (WGS) entry which is preliminary data.</text>
</comment>
<dbReference type="OrthoDB" id="410104at2759"/>
<sequence>MAIKKMKAGIALGTDGIPVEALRSLGEVGVMQIPEACKESIIVPIFKSKGDAMNCANYKGIKLIAYAMNI</sequence>
<protein>
    <submittedName>
        <fullName evidence="1">Uncharacterized protein</fullName>
    </submittedName>
</protein>
<name>A0A016WTL8_9BILA</name>
<keyword evidence="2" id="KW-1185">Reference proteome</keyword>
<organism evidence="1 2">
    <name type="scientific">Ancylostoma ceylanicum</name>
    <dbReference type="NCBI Taxonomy" id="53326"/>
    <lineage>
        <taxon>Eukaryota</taxon>
        <taxon>Metazoa</taxon>
        <taxon>Ecdysozoa</taxon>
        <taxon>Nematoda</taxon>
        <taxon>Chromadorea</taxon>
        <taxon>Rhabditida</taxon>
        <taxon>Rhabditina</taxon>
        <taxon>Rhabditomorpha</taxon>
        <taxon>Strongyloidea</taxon>
        <taxon>Ancylostomatidae</taxon>
        <taxon>Ancylostomatinae</taxon>
        <taxon>Ancylostoma</taxon>
    </lineage>
</organism>
<evidence type="ECO:0000313" key="1">
    <source>
        <dbReference type="EMBL" id="EYC43000.1"/>
    </source>
</evidence>
<accession>A0A016WTL8</accession>
<dbReference type="EMBL" id="JARK01000107">
    <property type="protein sequence ID" value="EYC43000.1"/>
    <property type="molecule type" value="Genomic_DNA"/>
</dbReference>
<evidence type="ECO:0000313" key="2">
    <source>
        <dbReference type="Proteomes" id="UP000024635"/>
    </source>
</evidence>